<organism evidence="2 3">
    <name type="scientific">Patella caerulea</name>
    <name type="common">Rayed Mediterranean limpet</name>
    <dbReference type="NCBI Taxonomy" id="87958"/>
    <lineage>
        <taxon>Eukaryota</taxon>
        <taxon>Metazoa</taxon>
        <taxon>Spiralia</taxon>
        <taxon>Lophotrochozoa</taxon>
        <taxon>Mollusca</taxon>
        <taxon>Gastropoda</taxon>
        <taxon>Patellogastropoda</taxon>
        <taxon>Patelloidea</taxon>
        <taxon>Patellidae</taxon>
        <taxon>Patella</taxon>
    </lineage>
</organism>
<dbReference type="AlphaFoldDB" id="A0AAN8PW63"/>
<comment type="caution">
    <text evidence="2">The sequence shown here is derived from an EMBL/GenBank/DDBJ whole genome shotgun (WGS) entry which is preliminary data.</text>
</comment>
<evidence type="ECO:0000313" key="2">
    <source>
        <dbReference type="EMBL" id="KAK6187227.1"/>
    </source>
</evidence>
<protein>
    <submittedName>
        <fullName evidence="2">Uncharacterized protein</fullName>
    </submittedName>
</protein>
<gene>
    <name evidence="2" type="ORF">SNE40_005299</name>
</gene>
<name>A0AAN8PW63_PATCE</name>
<reference evidence="2 3" key="1">
    <citation type="submission" date="2024-01" db="EMBL/GenBank/DDBJ databases">
        <title>The genome of the rayed Mediterranean limpet Patella caerulea (Linnaeus, 1758).</title>
        <authorList>
            <person name="Anh-Thu Weber A."/>
            <person name="Halstead-Nussloch G."/>
        </authorList>
    </citation>
    <scope>NUCLEOTIDE SEQUENCE [LARGE SCALE GENOMIC DNA]</scope>
    <source>
        <strain evidence="2">AATW-2023a</strain>
        <tissue evidence="2">Whole specimen</tissue>
    </source>
</reference>
<feature type="region of interest" description="Disordered" evidence="1">
    <location>
        <begin position="42"/>
        <end position="63"/>
    </location>
</feature>
<dbReference type="Proteomes" id="UP001347796">
    <property type="component" value="Unassembled WGS sequence"/>
</dbReference>
<proteinExistence type="predicted"/>
<evidence type="ECO:0000313" key="3">
    <source>
        <dbReference type="Proteomes" id="UP001347796"/>
    </source>
</evidence>
<evidence type="ECO:0000256" key="1">
    <source>
        <dbReference type="SAM" id="MobiDB-lite"/>
    </source>
</evidence>
<sequence length="76" mass="8622">MSRQVLDTDFDSLLAIDSDLATCDLNVYEIDRSKSTQDLLAEEVGERNNDEGSGEEEELKEMESEKCINMVTALRY</sequence>
<accession>A0AAN8PW63</accession>
<keyword evidence="3" id="KW-1185">Reference proteome</keyword>
<dbReference type="EMBL" id="JAZGQO010000004">
    <property type="protein sequence ID" value="KAK6187227.1"/>
    <property type="molecule type" value="Genomic_DNA"/>
</dbReference>